<dbReference type="PANTHER" id="PTHR43861:SF1">
    <property type="entry name" value="TRANS-ACONITATE 2-METHYLTRANSFERASE"/>
    <property type="match status" value="1"/>
</dbReference>
<evidence type="ECO:0000259" key="1">
    <source>
        <dbReference type="Pfam" id="PF08241"/>
    </source>
</evidence>
<name>A0ABQ3EEJ7_9HYPH</name>
<accession>A0ABQ3EEJ7</accession>
<dbReference type="EMBL" id="BMXE01000004">
    <property type="protein sequence ID" value="GHB35860.1"/>
    <property type="molecule type" value="Genomic_DNA"/>
</dbReference>
<dbReference type="CDD" id="cd02440">
    <property type="entry name" value="AdoMet_MTases"/>
    <property type="match status" value="1"/>
</dbReference>
<dbReference type="Pfam" id="PF08241">
    <property type="entry name" value="Methyltransf_11"/>
    <property type="match status" value="1"/>
</dbReference>
<dbReference type="SUPFAM" id="SSF53335">
    <property type="entry name" value="S-adenosyl-L-methionine-dependent methyltransferases"/>
    <property type="match status" value="1"/>
</dbReference>
<keyword evidence="2" id="KW-0489">Methyltransferase</keyword>
<protein>
    <submittedName>
        <fullName evidence="2">Methyltransferase type 11</fullName>
    </submittedName>
</protein>
<evidence type="ECO:0000313" key="3">
    <source>
        <dbReference type="Proteomes" id="UP000637980"/>
    </source>
</evidence>
<gene>
    <name evidence="2" type="ORF">GCM10007094_26820</name>
</gene>
<sequence>MAKQKWNAQNYLEFAAYITSFGRDTLELLAIQQGESILDLGCGDGTLAQEIQSRGAIVTGIDIAQDMLALADEKGIKTLRTSAENLDFDGEFNAVFSNAALNWMQDYRGVIRGVKKALKPGGRFVGEMGSDKNCRIIRSAMEHLFAENPEFGPYKSPWIFPPPSTYIRALKEAGFSIIYHTEIDRRTTLEADMKGWLELFTDTLTQQLNEPQKKRFYRDLVKRLEPQLYSSEKGWEVDHVCMRFAAYLPPLT</sequence>
<dbReference type="GO" id="GO:0008168">
    <property type="term" value="F:methyltransferase activity"/>
    <property type="evidence" value="ECO:0007669"/>
    <property type="project" value="UniProtKB-KW"/>
</dbReference>
<comment type="caution">
    <text evidence="2">The sequence shown here is derived from an EMBL/GenBank/DDBJ whole genome shotgun (WGS) entry which is preliminary data.</text>
</comment>
<dbReference type="PANTHER" id="PTHR43861">
    <property type="entry name" value="TRANS-ACONITATE 2-METHYLTRANSFERASE-RELATED"/>
    <property type="match status" value="1"/>
</dbReference>
<dbReference type="Gene3D" id="3.40.50.150">
    <property type="entry name" value="Vaccinia Virus protein VP39"/>
    <property type="match status" value="1"/>
</dbReference>
<keyword evidence="3" id="KW-1185">Reference proteome</keyword>
<reference evidence="3" key="1">
    <citation type="journal article" date="2019" name="Int. J. Syst. Evol. Microbiol.">
        <title>The Global Catalogue of Microorganisms (GCM) 10K type strain sequencing project: providing services to taxonomists for standard genome sequencing and annotation.</title>
        <authorList>
            <consortium name="The Broad Institute Genomics Platform"/>
            <consortium name="The Broad Institute Genome Sequencing Center for Infectious Disease"/>
            <person name="Wu L."/>
            <person name="Ma J."/>
        </authorList>
    </citation>
    <scope>NUCLEOTIDE SEQUENCE [LARGE SCALE GENOMIC DNA]</scope>
    <source>
        <strain evidence="3">KCTC 12861</strain>
    </source>
</reference>
<proteinExistence type="predicted"/>
<dbReference type="InterPro" id="IPR029063">
    <property type="entry name" value="SAM-dependent_MTases_sf"/>
</dbReference>
<dbReference type="InterPro" id="IPR013216">
    <property type="entry name" value="Methyltransf_11"/>
</dbReference>
<keyword evidence="2" id="KW-0808">Transferase</keyword>
<dbReference type="GO" id="GO:0032259">
    <property type="term" value="P:methylation"/>
    <property type="evidence" value="ECO:0007669"/>
    <property type="project" value="UniProtKB-KW"/>
</dbReference>
<dbReference type="Proteomes" id="UP000637980">
    <property type="component" value="Unassembled WGS sequence"/>
</dbReference>
<evidence type="ECO:0000313" key="2">
    <source>
        <dbReference type="EMBL" id="GHB35860.1"/>
    </source>
</evidence>
<feature type="domain" description="Methyltransferase type 11" evidence="1">
    <location>
        <begin position="38"/>
        <end position="125"/>
    </location>
</feature>
<organism evidence="2 3">
    <name type="scientific">Pseudovibrio japonicus</name>
    <dbReference type="NCBI Taxonomy" id="366534"/>
    <lineage>
        <taxon>Bacteria</taxon>
        <taxon>Pseudomonadati</taxon>
        <taxon>Pseudomonadota</taxon>
        <taxon>Alphaproteobacteria</taxon>
        <taxon>Hyphomicrobiales</taxon>
        <taxon>Stappiaceae</taxon>
        <taxon>Pseudovibrio</taxon>
    </lineage>
</organism>
<dbReference type="RefSeq" id="WP_189437284.1">
    <property type="nucleotide sequence ID" value="NZ_BMXE01000004.1"/>
</dbReference>